<name>Q2H0D0_CHAGB</name>
<evidence type="ECO:0000313" key="3">
    <source>
        <dbReference type="Proteomes" id="UP000001056"/>
    </source>
</evidence>
<reference evidence="3" key="1">
    <citation type="journal article" date="2015" name="Genome Announc.">
        <title>Draft genome sequence of the cellulolytic fungus Chaetomium globosum.</title>
        <authorList>
            <person name="Cuomo C.A."/>
            <person name="Untereiner W.A."/>
            <person name="Ma L.-J."/>
            <person name="Grabherr M."/>
            <person name="Birren B.W."/>
        </authorList>
    </citation>
    <scope>NUCLEOTIDE SEQUENCE [LARGE SCALE GENOMIC DNA]</scope>
    <source>
        <strain evidence="3">ATCC 6205 / CBS 148.51 / DSM 1962 / NBRC 6347 / NRRL 1970</strain>
    </source>
</reference>
<sequence length="152" mass="16312">MSFLKRRGRIPPGTKVNPPEQPPPAPKFPNEYKLRIYCTACNAAPGNGSCSTAKQLTSSLPNRMAYHDPNYTGTFLCQWELGIDFCSAKAKTAPTTKAAVTEVLTQACGTLKQPGAAAPAVPKRLEPFKVDDLLNGLKAKGIAYKTTPSAFL</sequence>
<dbReference type="InParanoid" id="Q2H0D0"/>
<gene>
    <name evidence="2" type="ORF">CHGG_04766</name>
</gene>
<keyword evidence="3" id="KW-1185">Reference proteome</keyword>
<evidence type="ECO:0000313" key="2">
    <source>
        <dbReference type="EMBL" id="EAQ88147.1"/>
    </source>
</evidence>
<feature type="region of interest" description="Disordered" evidence="1">
    <location>
        <begin position="1"/>
        <end position="26"/>
    </location>
</feature>
<accession>Q2H0D0</accession>
<organism evidence="2 3">
    <name type="scientific">Chaetomium globosum (strain ATCC 6205 / CBS 148.51 / DSM 1962 / NBRC 6347 / NRRL 1970)</name>
    <name type="common">Soil fungus</name>
    <dbReference type="NCBI Taxonomy" id="306901"/>
    <lineage>
        <taxon>Eukaryota</taxon>
        <taxon>Fungi</taxon>
        <taxon>Dikarya</taxon>
        <taxon>Ascomycota</taxon>
        <taxon>Pezizomycotina</taxon>
        <taxon>Sordariomycetes</taxon>
        <taxon>Sordariomycetidae</taxon>
        <taxon>Sordariales</taxon>
        <taxon>Chaetomiaceae</taxon>
        <taxon>Chaetomium</taxon>
    </lineage>
</organism>
<dbReference type="EMBL" id="CH408032">
    <property type="protein sequence ID" value="EAQ88147.1"/>
    <property type="molecule type" value="Genomic_DNA"/>
</dbReference>
<protein>
    <submittedName>
        <fullName evidence="2">Uncharacterized protein</fullName>
    </submittedName>
</protein>
<dbReference type="OrthoDB" id="10315362at2759"/>
<dbReference type="HOGENOM" id="CLU_1722147_0_0_1"/>
<dbReference type="AlphaFoldDB" id="Q2H0D0"/>
<proteinExistence type="predicted"/>
<evidence type="ECO:0000256" key="1">
    <source>
        <dbReference type="SAM" id="MobiDB-lite"/>
    </source>
</evidence>
<dbReference type="Proteomes" id="UP000001056">
    <property type="component" value="Unassembled WGS sequence"/>
</dbReference>
<dbReference type="VEuPathDB" id="FungiDB:CHGG_04766"/>
<dbReference type="RefSeq" id="XP_001223980.1">
    <property type="nucleotide sequence ID" value="XM_001223979.1"/>
</dbReference>
<dbReference type="GeneID" id="4391911"/>